<proteinExistence type="predicted"/>
<name>A0A934QB08_9MICO</name>
<evidence type="ECO:0000259" key="3">
    <source>
        <dbReference type="Pfam" id="PF22725"/>
    </source>
</evidence>
<evidence type="ECO:0000259" key="2">
    <source>
        <dbReference type="Pfam" id="PF01408"/>
    </source>
</evidence>
<evidence type="ECO:0000256" key="1">
    <source>
        <dbReference type="ARBA" id="ARBA00023027"/>
    </source>
</evidence>
<dbReference type="InterPro" id="IPR036291">
    <property type="entry name" value="NAD(P)-bd_dom_sf"/>
</dbReference>
<dbReference type="EMBL" id="JAEHOH010000030">
    <property type="protein sequence ID" value="MBK0420436.1"/>
    <property type="molecule type" value="Genomic_DNA"/>
</dbReference>
<dbReference type="GO" id="GO:0000166">
    <property type="term" value="F:nucleotide binding"/>
    <property type="evidence" value="ECO:0007669"/>
    <property type="project" value="InterPro"/>
</dbReference>
<feature type="domain" description="GFO/IDH/MocA-like oxidoreductase" evidence="3">
    <location>
        <begin position="127"/>
        <end position="246"/>
    </location>
</feature>
<dbReference type="RefSeq" id="WP_200116575.1">
    <property type="nucleotide sequence ID" value="NZ_JAEHOH010000030.1"/>
</dbReference>
<dbReference type="InterPro" id="IPR055170">
    <property type="entry name" value="GFO_IDH_MocA-like_dom"/>
</dbReference>
<gene>
    <name evidence="4" type="ORF">JD276_15510</name>
</gene>
<dbReference type="PANTHER" id="PTHR43377">
    <property type="entry name" value="BILIVERDIN REDUCTASE A"/>
    <property type="match status" value="1"/>
</dbReference>
<dbReference type="Gene3D" id="3.30.360.10">
    <property type="entry name" value="Dihydrodipicolinate Reductase, domain 2"/>
    <property type="match status" value="1"/>
</dbReference>
<dbReference type="Pfam" id="PF22725">
    <property type="entry name" value="GFO_IDH_MocA_C3"/>
    <property type="match status" value="1"/>
</dbReference>
<evidence type="ECO:0000313" key="5">
    <source>
        <dbReference type="Proteomes" id="UP000608530"/>
    </source>
</evidence>
<dbReference type="AlphaFoldDB" id="A0A934QB08"/>
<dbReference type="Proteomes" id="UP000608530">
    <property type="component" value="Unassembled WGS sequence"/>
</dbReference>
<dbReference type="Pfam" id="PF01408">
    <property type="entry name" value="GFO_IDH_MocA"/>
    <property type="match status" value="1"/>
</dbReference>
<dbReference type="Gene3D" id="3.40.50.720">
    <property type="entry name" value="NAD(P)-binding Rossmann-like Domain"/>
    <property type="match status" value="1"/>
</dbReference>
<sequence length="312" mass="33869">MTTRALIVGAGAMGQRHAAAIAAVGDAVSVVVDADIRRAESLAPEAEVVGTLEEALQYRSLFDVGVIATPSVLHLEQSVALVEMDVPVLVEKPHRIPGQNPDALRRALGTTLGTLFVGMSTRHWPAFEKLHEVISNGYLGEILTYRDRLGFRLPEAGLPDWYFDSASSGGGILVTNGVHAIDRLRALLGPMAVEETVLTSLFAKRSVDTYASVYGRANNATASIELIWSPFAPQSTGVLVTGTRGNALVRMDGSWTISARDLSMQGSAVDLDTVPFQRQWKAFLERRPGFGFDDLEPTLELIEQIYEGERHE</sequence>
<protein>
    <submittedName>
        <fullName evidence="4">Gfo/Idh/MocA family oxidoreductase</fullName>
    </submittedName>
</protein>
<accession>A0A934QB08</accession>
<evidence type="ECO:0000313" key="4">
    <source>
        <dbReference type="EMBL" id="MBK0420436.1"/>
    </source>
</evidence>
<keyword evidence="1" id="KW-0520">NAD</keyword>
<feature type="domain" description="Gfo/Idh/MocA-like oxidoreductase N-terminal" evidence="2">
    <location>
        <begin position="4"/>
        <end position="94"/>
    </location>
</feature>
<keyword evidence="5" id="KW-1185">Reference proteome</keyword>
<dbReference type="InterPro" id="IPR051450">
    <property type="entry name" value="Gfo/Idh/MocA_Oxidoreductases"/>
</dbReference>
<comment type="caution">
    <text evidence="4">The sequence shown here is derived from an EMBL/GenBank/DDBJ whole genome shotgun (WGS) entry which is preliminary data.</text>
</comment>
<reference evidence="4" key="1">
    <citation type="submission" date="2020-12" db="EMBL/GenBank/DDBJ databases">
        <title>Leucobacter sp. CAS1, isolated from Chromium sludge.</title>
        <authorList>
            <person name="Xu Z."/>
        </authorList>
    </citation>
    <scope>NUCLEOTIDE SEQUENCE</scope>
    <source>
        <strain evidence="4">CSA1</strain>
    </source>
</reference>
<dbReference type="SUPFAM" id="SSF51735">
    <property type="entry name" value="NAD(P)-binding Rossmann-fold domains"/>
    <property type="match status" value="1"/>
</dbReference>
<organism evidence="4 5">
    <name type="scientific">Leucobacter chromiisoli</name>
    <dbReference type="NCBI Taxonomy" id="2796471"/>
    <lineage>
        <taxon>Bacteria</taxon>
        <taxon>Bacillati</taxon>
        <taxon>Actinomycetota</taxon>
        <taxon>Actinomycetes</taxon>
        <taxon>Micrococcales</taxon>
        <taxon>Microbacteriaceae</taxon>
        <taxon>Leucobacter</taxon>
    </lineage>
</organism>
<dbReference type="SUPFAM" id="SSF55347">
    <property type="entry name" value="Glyceraldehyde-3-phosphate dehydrogenase-like, C-terminal domain"/>
    <property type="match status" value="1"/>
</dbReference>
<dbReference type="InterPro" id="IPR000683">
    <property type="entry name" value="Gfo/Idh/MocA-like_OxRdtase_N"/>
</dbReference>
<dbReference type="PANTHER" id="PTHR43377:SF1">
    <property type="entry name" value="BILIVERDIN REDUCTASE A"/>
    <property type="match status" value="1"/>
</dbReference>